<dbReference type="PRINTS" id="PR00463">
    <property type="entry name" value="EP450I"/>
</dbReference>
<dbReference type="SUPFAM" id="SSF48264">
    <property type="entry name" value="Cytochrome P450"/>
    <property type="match status" value="1"/>
</dbReference>
<dbReference type="InterPro" id="IPR050121">
    <property type="entry name" value="Cytochrome_P450_monoxygenase"/>
</dbReference>
<keyword evidence="8" id="KW-1133">Transmembrane helix</keyword>
<dbReference type="EMBL" id="JBBBZM010000184">
    <property type="protein sequence ID" value="KAL0632152.1"/>
    <property type="molecule type" value="Genomic_DNA"/>
</dbReference>
<comment type="similarity">
    <text evidence="2 7">Belongs to the cytochrome P450 family.</text>
</comment>
<dbReference type="InterPro" id="IPR036396">
    <property type="entry name" value="Cyt_P450_sf"/>
</dbReference>
<keyword evidence="5 7" id="KW-0408">Iron</keyword>
<keyword evidence="10" id="KW-1185">Reference proteome</keyword>
<keyword evidence="4 7" id="KW-0560">Oxidoreductase</keyword>
<dbReference type="PRINTS" id="PR00385">
    <property type="entry name" value="P450"/>
</dbReference>
<gene>
    <name evidence="9" type="ORF">Q9L58_008986</name>
</gene>
<evidence type="ECO:0000313" key="10">
    <source>
        <dbReference type="Proteomes" id="UP001447188"/>
    </source>
</evidence>
<evidence type="ECO:0000256" key="6">
    <source>
        <dbReference type="ARBA" id="ARBA00023033"/>
    </source>
</evidence>
<sequence length="509" mass="56808">MANATDSWIDALNALVPSWPATAGTLVLAYIVYWFGLVIYRLYFHPLAGFPGPRLAAATSWWEFYYDVVKDGELVFQLPGLHEKYGPVVRLSPRELHINDLAFYTEIYKQNTKFHKDPHFYATLGFPTASVCITDPHQHRARREILNPFFSKRTIAALSSVLHTTIEKLCTNIASIQGAVPLQDAFHCMTVDIISGYAFGTSFNMLDEPDFNAVHVRSVERSAETQWLIKHIPAIRWLADRLPGPLGSWLDGGLMELAGTCENIVKDLLASSDRKQETVFDALLSPTGSTKGHIVPSYQELVDEAIILLAAGTETTAIALTFATYHILANPDIKRAVQLELATIPRDPAGHLPYQAIENLPYLTAVIKETLRFTHAVPGKLPRIVPASGATVPSTAQRIPPGTCVAVAHYSVHMNEALFPRAHEFRPERWVGEEARGVERWLVSFSKGSRGCLGINLAWAEMYMALAYLFTRFEMELFETGPREMRWKDHGVAHTVGHLKVIAKPRTLV</sequence>
<keyword evidence="6 7" id="KW-0503">Monooxygenase</keyword>
<organism evidence="9 10">
    <name type="scientific">Discina gigas</name>
    <dbReference type="NCBI Taxonomy" id="1032678"/>
    <lineage>
        <taxon>Eukaryota</taxon>
        <taxon>Fungi</taxon>
        <taxon>Dikarya</taxon>
        <taxon>Ascomycota</taxon>
        <taxon>Pezizomycotina</taxon>
        <taxon>Pezizomycetes</taxon>
        <taxon>Pezizales</taxon>
        <taxon>Discinaceae</taxon>
        <taxon>Discina</taxon>
    </lineage>
</organism>
<proteinExistence type="inferred from homology"/>
<keyword evidence="8" id="KW-0812">Transmembrane</keyword>
<keyword evidence="3 7" id="KW-0479">Metal-binding</keyword>
<evidence type="ECO:0000256" key="5">
    <source>
        <dbReference type="ARBA" id="ARBA00023004"/>
    </source>
</evidence>
<evidence type="ECO:0008006" key="11">
    <source>
        <dbReference type="Google" id="ProtNLM"/>
    </source>
</evidence>
<accession>A0ABR3G873</accession>
<name>A0ABR3G873_9PEZI</name>
<evidence type="ECO:0000256" key="2">
    <source>
        <dbReference type="ARBA" id="ARBA00010617"/>
    </source>
</evidence>
<dbReference type="InterPro" id="IPR017972">
    <property type="entry name" value="Cyt_P450_CS"/>
</dbReference>
<keyword evidence="8" id="KW-0472">Membrane</keyword>
<evidence type="ECO:0000256" key="1">
    <source>
        <dbReference type="ARBA" id="ARBA00001971"/>
    </source>
</evidence>
<dbReference type="PANTHER" id="PTHR24305:SF157">
    <property type="entry name" value="N-ACETYLTRYPTOPHAN 6-HYDROXYLASE IVOC-RELATED"/>
    <property type="match status" value="1"/>
</dbReference>
<evidence type="ECO:0000256" key="8">
    <source>
        <dbReference type="SAM" id="Phobius"/>
    </source>
</evidence>
<keyword evidence="7" id="KW-0349">Heme</keyword>
<comment type="caution">
    <text evidence="9">The sequence shown here is derived from an EMBL/GenBank/DDBJ whole genome shotgun (WGS) entry which is preliminary data.</text>
</comment>
<dbReference type="InterPro" id="IPR002401">
    <property type="entry name" value="Cyt_P450_E_grp-I"/>
</dbReference>
<dbReference type="Pfam" id="PF00067">
    <property type="entry name" value="p450"/>
    <property type="match status" value="1"/>
</dbReference>
<evidence type="ECO:0000256" key="3">
    <source>
        <dbReference type="ARBA" id="ARBA00022723"/>
    </source>
</evidence>
<evidence type="ECO:0000256" key="4">
    <source>
        <dbReference type="ARBA" id="ARBA00023002"/>
    </source>
</evidence>
<dbReference type="CDD" id="cd11062">
    <property type="entry name" value="CYP58-like"/>
    <property type="match status" value="1"/>
</dbReference>
<evidence type="ECO:0000313" key="9">
    <source>
        <dbReference type="EMBL" id="KAL0632152.1"/>
    </source>
</evidence>
<reference evidence="9 10" key="1">
    <citation type="submission" date="2024-02" db="EMBL/GenBank/DDBJ databases">
        <title>Discinaceae phylogenomics.</title>
        <authorList>
            <person name="Dirks A.C."/>
            <person name="James T.Y."/>
        </authorList>
    </citation>
    <scope>NUCLEOTIDE SEQUENCE [LARGE SCALE GENOMIC DNA]</scope>
    <source>
        <strain evidence="9 10">ACD0624</strain>
    </source>
</reference>
<protein>
    <recommendedName>
        <fullName evidence="11">Cytochrome P450</fullName>
    </recommendedName>
</protein>
<evidence type="ECO:0000256" key="7">
    <source>
        <dbReference type="RuleBase" id="RU000461"/>
    </source>
</evidence>
<dbReference type="PROSITE" id="PS00086">
    <property type="entry name" value="CYTOCHROME_P450"/>
    <property type="match status" value="1"/>
</dbReference>
<dbReference type="InterPro" id="IPR001128">
    <property type="entry name" value="Cyt_P450"/>
</dbReference>
<dbReference type="Proteomes" id="UP001447188">
    <property type="component" value="Unassembled WGS sequence"/>
</dbReference>
<feature type="transmembrane region" description="Helical" evidence="8">
    <location>
        <begin position="20"/>
        <end position="44"/>
    </location>
</feature>
<dbReference type="Gene3D" id="1.10.630.10">
    <property type="entry name" value="Cytochrome P450"/>
    <property type="match status" value="1"/>
</dbReference>
<comment type="cofactor">
    <cofactor evidence="1">
        <name>heme</name>
        <dbReference type="ChEBI" id="CHEBI:30413"/>
    </cofactor>
</comment>
<dbReference type="PANTHER" id="PTHR24305">
    <property type="entry name" value="CYTOCHROME P450"/>
    <property type="match status" value="1"/>
</dbReference>